<evidence type="ECO:0000256" key="6">
    <source>
        <dbReference type="SAM" id="MobiDB-lite"/>
    </source>
</evidence>
<proteinExistence type="inferred from homology"/>
<feature type="domain" description="Peptidase S8/S53" evidence="9">
    <location>
        <begin position="79"/>
        <end position="328"/>
    </location>
</feature>
<feature type="active site" description="Charge relay system" evidence="5">
    <location>
        <position position="293"/>
    </location>
</feature>
<dbReference type="GO" id="GO:0004252">
    <property type="term" value="F:serine-type endopeptidase activity"/>
    <property type="evidence" value="ECO:0007669"/>
    <property type="project" value="UniProtKB-UniRule"/>
</dbReference>
<feature type="chain" id="PRO_5015787508" description="Peptidase S8/S53 domain-containing protein" evidence="8">
    <location>
        <begin position="38"/>
        <end position="417"/>
    </location>
</feature>
<evidence type="ECO:0000256" key="2">
    <source>
        <dbReference type="ARBA" id="ARBA00022670"/>
    </source>
</evidence>
<dbReference type="InterPro" id="IPR036852">
    <property type="entry name" value="Peptidase_S8/S53_dom_sf"/>
</dbReference>
<dbReference type="PRINTS" id="PR00723">
    <property type="entry name" value="SUBTILISIN"/>
</dbReference>
<evidence type="ECO:0000256" key="3">
    <source>
        <dbReference type="ARBA" id="ARBA00022801"/>
    </source>
</evidence>
<dbReference type="PANTHER" id="PTHR43806">
    <property type="entry name" value="PEPTIDASE S8"/>
    <property type="match status" value="1"/>
</dbReference>
<dbReference type="SUPFAM" id="SSF52743">
    <property type="entry name" value="Subtilisin-like"/>
    <property type="match status" value="1"/>
</dbReference>
<name>A0A2T8F9L4_9ACTN</name>
<evidence type="ECO:0000256" key="5">
    <source>
        <dbReference type="PROSITE-ProRule" id="PRU01240"/>
    </source>
</evidence>
<dbReference type="PANTHER" id="PTHR43806:SF11">
    <property type="entry name" value="CEREVISIN-RELATED"/>
    <property type="match status" value="1"/>
</dbReference>
<keyword evidence="7" id="KW-0812">Transmembrane</keyword>
<keyword evidence="3 5" id="KW-0378">Hydrolase</keyword>
<evidence type="ECO:0000313" key="10">
    <source>
        <dbReference type="EMBL" id="PVG82373.1"/>
    </source>
</evidence>
<reference evidence="10 11" key="1">
    <citation type="submission" date="2018-04" db="EMBL/GenBank/DDBJ databases">
        <title>Genome of Nocardioides gansuensis WSJ-1.</title>
        <authorList>
            <person name="Wu S."/>
            <person name="Wang G."/>
        </authorList>
    </citation>
    <scope>NUCLEOTIDE SEQUENCE [LARGE SCALE GENOMIC DNA]</scope>
    <source>
        <strain evidence="10 11">WSJ-1</strain>
    </source>
</reference>
<organism evidence="10 11">
    <name type="scientific">Nocardioides gansuensis</name>
    <dbReference type="NCBI Taxonomy" id="2138300"/>
    <lineage>
        <taxon>Bacteria</taxon>
        <taxon>Bacillati</taxon>
        <taxon>Actinomycetota</taxon>
        <taxon>Actinomycetes</taxon>
        <taxon>Propionibacteriales</taxon>
        <taxon>Nocardioidaceae</taxon>
        <taxon>Nocardioides</taxon>
    </lineage>
</organism>
<dbReference type="GO" id="GO:0006508">
    <property type="term" value="P:proteolysis"/>
    <property type="evidence" value="ECO:0007669"/>
    <property type="project" value="UniProtKB-KW"/>
</dbReference>
<sequence>MTRPAGRCGARRAAGTLALALAMAPAPLLASAGPASAADDMPCDETAVPGSDRLADATTGIDEVKVRLHIEEAHEISRGRGVRVAVLDGGIDGSGLPVVGRLGVGGLVPERLTGHGTIVAGIIAGRDGVAPDAQLIDVRVMDTVTPDYSQGQKGLTSGGIAEGIERLLAATRADPPEVVNISLAVRDNDDPRLKAAIAALVRRDVVVVASAGNAVQSDDEGGAPFEGTPESDAPIYPADYPGVVAVSAVPPDNDDPRPYVVPNRDTDVAAPTLGAISQNATGQRCVVGQVATSWATAEVSGVVALLRSRYPKDTAAQIVARLLHTTEGGVSDPGARNPWTGYGVVQAHDALVRQLSPKKSGTLKVSETRIRSDAQAPPAPEKLDLFGSSRALLLWFGLLAGTLLALAFMLRPLFRRS</sequence>
<dbReference type="PROSITE" id="PS00137">
    <property type="entry name" value="SUBTILASE_HIS"/>
    <property type="match status" value="1"/>
</dbReference>
<keyword evidence="2 5" id="KW-0645">Protease</keyword>
<gene>
    <name evidence="10" type="ORF">DDE18_12900</name>
</gene>
<dbReference type="EMBL" id="QDGZ01000005">
    <property type="protein sequence ID" value="PVG82373.1"/>
    <property type="molecule type" value="Genomic_DNA"/>
</dbReference>
<evidence type="ECO:0000256" key="7">
    <source>
        <dbReference type="SAM" id="Phobius"/>
    </source>
</evidence>
<dbReference type="AlphaFoldDB" id="A0A2T8F9L4"/>
<evidence type="ECO:0000259" key="9">
    <source>
        <dbReference type="Pfam" id="PF00082"/>
    </source>
</evidence>
<feature type="signal peptide" evidence="8">
    <location>
        <begin position="1"/>
        <end position="37"/>
    </location>
</feature>
<evidence type="ECO:0000256" key="1">
    <source>
        <dbReference type="ARBA" id="ARBA00011073"/>
    </source>
</evidence>
<keyword evidence="7" id="KW-1133">Transmembrane helix</keyword>
<dbReference type="InterPro" id="IPR022398">
    <property type="entry name" value="Peptidase_S8_His-AS"/>
</dbReference>
<dbReference type="InterPro" id="IPR000209">
    <property type="entry name" value="Peptidase_S8/S53_dom"/>
</dbReference>
<dbReference type="InterPro" id="IPR050131">
    <property type="entry name" value="Peptidase_S8_subtilisin-like"/>
</dbReference>
<keyword evidence="11" id="KW-1185">Reference proteome</keyword>
<dbReference type="RefSeq" id="WP_116572677.1">
    <property type="nucleotide sequence ID" value="NZ_QDGZ01000005.1"/>
</dbReference>
<dbReference type="Pfam" id="PF00082">
    <property type="entry name" value="Peptidase_S8"/>
    <property type="match status" value="1"/>
</dbReference>
<evidence type="ECO:0000256" key="4">
    <source>
        <dbReference type="ARBA" id="ARBA00022825"/>
    </source>
</evidence>
<feature type="transmembrane region" description="Helical" evidence="7">
    <location>
        <begin position="392"/>
        <end position="414"/>
    </location>
</feature>
<comment type="similarity">
    <text evidence="1 5">Belongs to the peptidase S8 family.</text>
</comment>
<dbReference type="Gene3D" id="3.40.50.200">
    <property type="entry name" value="Peptidase S8/S53 domain"/>
    <property type="match status" value="1"/>
</dbReference>
<evidence type="ECO:0000313" key="11">
    <source>
        <dbReference type="Proteomes" id="UP000246018"/>
    </source>
</evidence>
<keyword evidence="7" id="KW-0472">Membrane</keyword>
<feature type="region of interest" description="Disordered" evidence="6">
    <location>
        <begin position="33"/>
        <end position="53"/>
    </location>
</feature>
<dbReference type="InterPro" id="IPR015500">
    <property type="entry name" value="Peptidase_S8_subtilisin-rel"/>
</dbReference>
<dbReference type="OrthoDB" id="9798386at2"/>
<dbReference type="PROSITE" id="PS51892">
    <property type="entry name" value="SUBTILASE"/>
    <property type="match status" value="1"/>
</dbReference>
<comment type="caution">
    <text evidence="10">The sequence shown here is derived from an EMBL/GenBank/DDBJ whole genome shotgun (WGS) entry which is preliminary data.</text>
</comment>
<feature type="active site" description="Charge relay system" evidence="5">
    <location>
        <position position="115"/>
    </location>
</feature>
<dbReference type="CDD" id="cd00306">
    <property type="entry name" value="Peptidases_S8_S53"/>
    <property type="match status" value="1"/>
</dbReference>
<accession>A0A2T8F9L4</accession>
<keyword evidence="4 5" id="KW-0720">Serine protease</keyword>
<protein>
    <recommendedName>
        <fullName evidence="9">Peptidase S8/S53 domain-containing protein</fullName>
    </recommendedName>
</protein>
<feature type="active site" description="Charge relay system" evidence="5">
    <location>
        <position position="88"/>
    </location>
</feature>
<keyword evidence="8" id="KW-0732">Signal</keyword>
<evidence type="ECO:0000256" key="8">
    <source>
        <dbReference type="SAM" id="SignalP"/>
    </source>
</evidence>
<dbReference type="Proteomes" id="UP000246018">
    <property type="component" value="Unassembled WGS sequence"/>
</dbReference>